<dbReference type="STRING" id="1592317.DPF_1546"/>
<feature type="domain" description="4Fe-4S ferredoxin-type" evidence="8">
    <location>
        <begin position="78"/>
        <end position="107"/>
    </location>
</feature>
<evidence type="ECO:0000256" key="7">
    <source>
        <dbReference type="ARBA" id="ARBA00023014"/>
    </source>
</evidence>
<dbReference type="PANTHER" id="PTHR43687:SF6">
    <property type="entry name" value="L-ASPARTATE SEMIALDEHYDE SULFURTRANSFERASE IRON-SULFUR SUBUNIT"/>
    <property type="match status" value="1"/>
</dbReference>
<evidence type="ECO:0000256" key="4">
    <source>
        <dbReference type="ARBA" id="ARBA00022737"/>
    </source>
</evidence>
<dbReference type="Proteomes" id="UP000095200">
    <property type="component" value="Unassembled WGS sequence"/>
</dbReference>
<keyword evidence="5" id="KW-0249">Electron transport</keyword>
<dbReference type="Gene3D" id="3.30.70.20">
    <property type="match status" value="2"/>
</dbReference>
<dbReference type="Pfam" id="PF12838">
    <property type="entry name" value="Fer4_7"/>
    <property type="match status" value="1"/>
</dbReference>
<keyword evidence="2" id="KW-0004">4Fe-4S</keyword>
<dbReference type="InterPro" id="IPR045865">
    <property type="entry name" value="ACT-like_dom_sf"/>
</dbReference>
<keyword evidence="10" id="KW-1185">Reference proteome</keyword>
<dbReference type="GO" id="GO:0051539">
    <property type="term" value="F:4 iron, 4 sulfur cluster binding"/>
    <property type="evidence" value="ECO:0007669"/>
    <property type="project" value="UniProtKB-KW"/>
</dbReference>
<evidence type="ECO:0000256" key="1">
    <source>
        <dbReference type="ARBA" id="ARBA00022448"/>
    </source>
</evidence>
<protein>
    <submittedName>
        <fullName evidence="9">4Fe-4S ferredoxin</fullName>
    </submittedName>
</protein>
<dbReference type="OrthoDB" id="9808559at2"/>
<evidence type="ECO:0000256" key="5">
    <source>
        <dbReference type="ARBA" id="ARBA00022982"/>
    </source>
</evidence>
<gene>
    <name evidence="9" type="ORF">DPF_1546</name>
</gene>
<evidence type="ECO:0000256" key="2">
    <source>
        <dbReference type="ARBA" id="ARBA00022485"/>
    </source>
</evidence>
<keyword evidence="1" id="KW-0813">Transport</keyword>
<name>A0A194AJA3_9BACT</name>
<dbReference type="InterPro" id="IPR017900">
    <property type="entry name" value="4Fe4S_Fe_S_CS"/>
</dbReference>
<dbReference type="PROSITE" id="PS00198">
    <property type="entry name" value="4FE4S_FER_1"/>
    <property type="match status" value="1"/>
</dbReference>
<dbReference type="PROSITE" id="PS51379">
    <property type="entry name" value="4FE4S_FER_2"/>
    <property type="match status" value="2"/>
</dbReference>
<dbReference type="Gene3D" id="3.30.70.260">
    <property type="match status" value="1"/>
</dbReference>
<dbReference type="Pfam" id="PF09383">
    <property type="entry name" value="NIL"/>
    <property type="match status" value="1"/>
</dbReference>
<accession>A0A194AJA3</accession>
<dbReference type="AlphaFoldDB" id="A0A194AJA3"/>
<sequence length="142" mass="16017">MKNYSRIISLSFPPMVSGKPVICNLATLFDLTFNILKARINPRHEGHMVLELSGREEAYNQGITYLQEHDITVTPVAQQISRDEESCMHCGVCTSLCPTHALYLDPETRRVEFDCDKCTACGQCTRICPVHAMHVEVEENGF</sequence>
<dbReference type="EMBL" id="BDFE01000015">
    <property type="protein sequence ID" value="GAU08829.1"/>
    <property type="molecule type" value="Genomic_DNA"/>
</dbReference>
<comment type="caution">
    <text evidence="9">The sequence shown here is derived from an EMBL/GenBank/DDBJ whole genome shotgun (WGS) entry which is preliminary data.</text>
</comment>
<dbReference type="GO" id="GO:0046872">
    <property type="term" value="F:metal ion binding"/>
    <property type="evidence" value="ECO:0007669"/>
    <property type="project" value="UniProtKB-KW"/>
</dbReference>
<dbReference type="SUPFAM" id="SSF54862">
    <property type="entry name" value="4Fe-4S ferredoxins"/>
    <property type="match status" value="1"/>
</dbReference>
<evidence type="ECO:0000259" key="8">
    <source>
        <dbReference type="PROSITE" id="PS51379"/>
    </source>
</evidence>
<dbReference type="InterPro" id="IPR017896">
    <property type="entry name" value="4Fe4S_Fe-S-bd"/>
</dbReference>
<evidence type="ECO:0000313" key="9">
    <source>
        <dbReference type="EMBL" id="GAU08829.1"/>
    </source>
</evidence>
<evidence type="ECO:0000256" key="6">
    <source>
        <dbReference type="ARBA" id="ARBA00023004"/>
    </source>
</evidence>
<keyword evidence="4" id="KW-0677">Repeat</keyword>
<proteinExistence type="predicted"/>
<dbReference type="SMART" id="SM00930">
    <property type="entry name" value="NIL"/>
    <property type="match status" value="1"/>
</dbReference>
<dbReference type="InterPro" id="IPR050572">
    <property type="entry name" value="Fe-S_Ferredoxin"/>
</dbReference>
<evidence type="ECO:0000256" key="3">
    <source>
        <dbReference type="ARBA" id="ARBA00022723"/>
    </source>
</evidence>
<organism evidence="9 10">
    <name type="scientific">Desulfoplanes formicivorans</name>
    <dbReference type="NCBI Taxonomy" id="1592317"/>
    <lineage>
        <taxon>Bacteria</taxon>
        <taxon>Pseudomonadati</taxon>
        <taxon>Thermodesulfobacteriota</taxon>
        <taxon>Desulfovibrionia</taxon>
        <taxon>Desulfovibrionales</taxon>
        <taxon>Desulfoplanaceae</taxon>
        <taxon>Desulfoplanes</taxon>
    </lineage>
</organism>
<dbReference type="SUPFAM" id="SSF55021">
    <property type="entry name" value="ACT-like"/>
    <property type="match status" value="1"/>
</dbReference>
<dbReference type="PANTHER" id="PTHR43687">
    <property type="entry name" value="ADENYLYLSULFATE REDUCTASE, BETA SUBUNIT"/>
    <property type="match status" value="1"/>
</dbReference>
<dbReference type="RefSeq" id="WP_069858634.1">
    <property type="nucleotide sequence ID" value="NZ_BDFE01000015.1"/>
</dbReference>
<reference evidence="10" key="1">
    <citation type="submission" date="2016-06" db="EMBL/GenBank/DDBJ databases">
        <title>Draft genome sequence of Desulfoplanes formicivorans strain Pf12B.</title>
        <authorList>
            <person name="Watanabe M."/>
            <person name="Kojima H."/>
            <person name="Fukui M."/>
        </authorList>
    </citation>
    <scope>NUCLEOTIDE SEQUENCE [LARGE SCALE GENOMIC DNA]</scope>
    <source>
        <strain evidence="10">Pf12B</strain>
    </source>
</reference>
<dbReference type="InterPro" id="IPR018449">
    <property type="entry name" value="NIL_domain"/>
</dbReference>
<feature type="domain" description="4Fe-4S ferredoxin-type" evidence="8">
    <location>
        <begin position="109"/>
        <end position="138"/>
    </location>
</feature>
<keyword evidence="7" id="KW-0411">Iron-sulfur</keyword>
<keyword evidence="3" id="KW-0479">Metal-binding</keyword>
<evidence type="ECO:0000313" key="10">
    <source>
        <dbReference type="Proteomes" id="UP000095200"/>
    </source>
</evidence>
<keyword evidence="6" id="KW-0408">Iron</keyword>